<protein>
    <submittedName>
        <fullName evidence="5">Energy-coupling factor ABC transporter ATP-binding protein</fullName>
    </submittedName>
</protein>
<dbReference type="Gene3D" id="3.40.50.300">
    <property type="entry name" value="P-loop containing nucleotide triphosphate hydrolases"/>
    <property type="match status" value="1"/>
</dbReference>
<dbReference type="PROSITE" id="PS50893">
    <property type="entry name" value="ABC_TRANSPORTER_2"/>
    <property type="match status" value="1"/>
</dbReference>
<feature type="domain" description="ABC transporter" evidence="4">
    <location>
        <begin position="3"/>
        <end position="220"/>
    </location>
</feature>
<dbReference type="GO" id="GO:0005524">
    <property type="term" value="F:ATP binding"/>
    <property type="evidence" value="ECO:0007669"/>
    <property type="project" value="UniProtKB-KW"/>
</dbReference>
<name>A0ABP9MWE6_9GAMM</name>
<accession>A0ABP9MWE6</accession>
<dbReference type="InterPro" id="IPR017871">
    <property type="entry name" value="ABC_transporter-like_CS"/>
</dbReference>
<dbReference type="PROSITE" id="PS00211">
    <property type="entry name" value="ABC_TRANSPORTER_1"/>
    <property type="match status" value="1"/>
</dbReference>
<proteinExistence type="predicted"/>
<dbReference type="RefSeq" id="WP_171973693.1">
    <property type="nucleotide sequence ID" value="NZ_BAABKE010000006.1"/>
</dbReference>
<keyword evidence="3 5" id="KW-0067">ATP-binding</keyword>
<keyword evidence="6" id="KW-1185">Reference proteome</keyword>
<dbReference type="SUPFAM" id="SSF52540">
    <property type="entry name" value="P-loop containing nucleoside triphosphate hydrolases"/>
    <property type="match status" value="1"/>
</dbReference>
<dbReference type="InterPro" id="IPR003439">
    <property type="entry name" value="ABC_transporter-like_ATP-bd"/>
</dbReference>
<gene>
    <name evidence="5" type="ORF">GCM10023338_18400</name>
</gene>
<dbReference type="Pfam" id="PF00005">
    <property type="entry name" value="ABC_tran"/>
    <property type="match status" value="1"/>
</dbReference>
<dbReference type="PANTHER" id="PTHR43553:SF24">
    <property type="entry name" value="ENERGY-COUPLING FACTOR TRANSPORTER ATP-BINDING PROTEIN ECFA1"/>
    <property type="match status" value="1"/>
</dbReference>
<comment type="caution">
    <text evidence="5">The sequence shown here is derived from an EMBL/GenBank/DDBJ whole genome shotgun (WGS) entry which is preliminary data.</text>
</comment>
<evidence type="ECO:0000256" key="3">
    <source>
        <dbReference type="ARBA" id="ARBA00022840"/>
    </source>
</evidence>
<evidence type="ECO:0000313" key="6">
    <source>
        <dbReference type="Proteomes" id="UP001500631"/>
    </source>
</evidence>
<dbReference type="InterPro" id="IPR027417">
    <property type="entry name" value="P-loop_NTPase"/>
</dbReference>
<keyword evidence="1" id="KW-0813">Transport</keyword>
<dbReference type="EMBL" id="BAABKE010000006">
    <property type="protein sequence ID" value="GAA5101859.1"/>
    <property type="molecule type" value="Genomic_DNA"/>
</dbReference>
<dbReference type="CDD" id="cd03225">
    <property type="entry name" value="ABC_cobalt_CbiO_domain1"/>
    <property type="match status" value="1"/>
</dbReference>
<dbReference type="Proteomes" id="UP001500631">
    <property type="component" value="Unassembled WGS sequence"/>
</dbReference>
<evidence type="ECO:0000259" key="4">
    <source>
        <dbReference type="PROSITE" id="PS50893"/>
    </source>
</evidence>
<reference evidence="6" key="1">
    <citation type="journal article" date="2019" name="Int. J. Syst. Evol. Microbiol.">
        <title>The Global Catalogue of Microorganisms (GCM) 10K type strain sequencing project: providing services to taxonomists for standard genome sequencing and annotation.</title>
        <authorList>
            <consortium name="The Broad Institute Genomics Platform"/>
            <consortium name="The Broad Institute Genome Sequencing Center for Infectious Disease"/>
            <person name="Wu L."/>
            <person name="Ma J."/>
        </authorList>
    </citation>
    <scope>NUCLEOTIDE SEQUENCE [LARGE SCALE GENOMIC DNA]</scope>
    <source>
        <strain evidence="6">JCM 18424</strain>
    </source>
</reference>
<evidence type="ECO:0000313" key="5">
    <source>
        <dbReference type="EMBL" id="GAA5101859.1"/>
    </source>
</evidence>
<sequence>MALIIRDLQFTPIDHPTFAIENITLHDNEWLCIEGGNGSGKSTIASIIAGWVPTLLPGEIQGNIILNKEDILGRSVIELSSNIQYVQQAPQWQLSGCTFTVEEELTFGPENLAMDSTVILEQLEKILILMDLAHLRKRDPSTLSGGEMQRLMISSALMMQPELLILDESFSRMTLAYQMKILEQLKSLDSGKSMNVIILEKRQSEFMPFCEHLLILPKRG</sequence>
<dbReference type="InterPro" id="IPR050095">
    <property type="entry name" value="ECF_ABC_transporter_ATP-bd"/>
</dbReference>
<dbReference type="PANTHER" id="PTHR43553">
    <property type="entry name" value="HEAVY METAL TRANSPORTER"/>
    <property type="match status" value="1"/>
</dbReference>
<evidence type="ECO:0000256" key="2">
    <source>
        <dbReference type="ARBA" id="ARBA00022741"/>
    </source>
</evidence>
<dbReference type="InterPro" id="IPR015856">
    <property type="entry name" value="ABC_transpr_CbiO/EcfA_su"/>
</dbReference>
<organism evidence="5 6">
    <name type="scientific">Wohlfahrtiimonas larvae</name>
    <dbReference type="NCBI Taxonomy" id="1157986"/>
    <lineage>
        <taxon>Bacteria</taxon>
        <taxon>Pseudomonadati</taxon>
        <taxon>Pseudomonadota</taxon>
        <taxon>Gammaproteobacteria</taxon>
        <taxon>Cardiobacteriales</taxon>
        <taxon>Ignatzschineriaceae</taxon>
        <taxon>Wohlfahrtiimonas</taxon>
    </lineage>
</organism>
<keyword evidence="2" id="KW-0547">Nucleotide-binding</keyword>
<evidence type="ECO:0000256" key="1">
    <source>
        <dbReference type="ARBA" id="ARBA00022448"/>
    </source>
</evidence>